<dbReference type="Pfam" id="PF07484">
    <property type="entry name" value="Collar"/>
    <property type="match status" value="1"/>
</dbReference>
<feature type="domain" description="Phage tail collar" evidence="2">
    <location>
        <begin position="197"/>
        <end position="244"/>
    </location>
</feature>
<evidence type="ECO:0000313" key="5">
    <source>
        <dbReference type="Proteomes" id="UP001528823"/>
    </source>
</evidence>
<protein>
    <submittedName>
        <fullName evidence="4">Phage tail protein</fullName>
    </submittedName>
</protein>
<dbReference type="EMBL" id="JAPMOU010000019">
    <property type="protein sequence ID" value="MDE1463366.1"/>
    <property type="molecule type" value="Genomic_DNA"/>
</dbReference>
<dbReference type="InterPro" id="IPR011083">
    <property type="entry name" value="Phage_tail_collar_dom"/>
</dbReference>
<accession>A0ABT5UBL0</accession>
<comment type="caution">
    <text evidence="4">The sequence shown here is derived from an EMBL/GenBank/DDBJ whole genome shotgun (WGS) entry which is preliminary data.</text>
</comment>
<dbReference type="PANTHER" id="PTHR35191">
    <property type="entry name" value="PROPHAGE SIDE TAIL FIBER PROTEIN HOMOLOG STFQ-RELATED"/>
    <property type="match status" value="1"/>
</dbReference>
<evidence type="ECO:0000313" key="4">
    <source>
        <dbReference type="EMBL" id="MDE1463366.1"/>
    </source>
</evidence>
<proteinExistence type="predicted"/>
<name>A0ABT5UBL0_9GAMM</name>
<organism evidence="4 5">
    <name type="scientific">Spartinivicinus poritis</name>
    <dbReference type="NCBI Taxonomy" id="2994640"/>
    <lineage>
        <taxon>Bacteria</taxon>
        <taxon>Pseudomonadati</taxon>
        <taxon>Pseudomonadota</taxon>
        <taxon>Gammaproteobacteria</taxon>
        <taxon>Oceanospirillales</taxon>
        <taxon>Zooshikellaceae</taxon>
        <taxon>Spartinivicinus</taxon>
    </lineage>
</organism>
<sequence>MSNKYYSILTKTGQAQFTNTAALGSKLKLQTIKIGDGGDDNGKETSPKESDTQLIRERWSGHINDLYVNPENQNWLVIEATIPDDDGGFYITEFGVYDDQNNLIAIGKYPKTYKPNITEGSGSSLFIRVMLQVSNANQVDMKVDPAIMLASKRYVGDKFKEHQNSTNPHEQYELKINLQDAAYKSILEITDNILPVGTPIPWPSNILPDGWGFMEGQKFDLDAFPRLAKIYPSGVIPDLRGLVIKGRKNERELLSFESDQVKSHTHTGSVHATDLGTKNTNTTGAHTHSTTAYHAESNDRPGLAGAGGNITAYPNTASAGNHSHSLHIGAHKHSLTINEFGESENTVKNIAFNYIVRMA</sequence>
<feature type="domain" description="Phage tail fibre protein N-terminal" evidence="3">
    <location>
        <begin position="1"/>
        <end position="152"/>
    </location>
</feature>
<dbReference type="Gene3D" id="3.90.1340.10">
    <property type="entry name" value="Phage tail collar domain"/>
    <property type="match status" value="1"/>
</dbReference>
<dbReference type="InterPro" id="IPR037053">
    <property type="entry name" value="Phage_tail_collar_dom_sf"/>
</dbReference>
<evidence type="ECO:0000256" key="1">
    <source>
        <dbReference type="SAM" id="MobiDB-lite"/>
    </source>
</evidence>
<evidence type="ECO:0000259" key="2">
    <source>
        <dbReference type="Pfam" id="PF07484"/>
    </source>
</evidence>
<reference evidence="4 5" key="1">
    <citation type="submission" date="2022-11" db="EMBL/GenBank/DDBJ databases">
        <title>Spartinivicinus poritis sp. nov., isolated from scleractinian coral Porites lutea.</title>
        <authorList>
            <person name="Zhang G."/>
            <person name="Cai L."/>
            <person name="Wei Q."/>
        </authorList>
    </citation>
    <scope>NUCLEOTIDE SEQUENCE [LARGE SCALE GENOMIC DNA]</scope>
    <source>
        <strain evidence="4 5">A2-2</strain>
    </source>
</reference>
<keyword evidence="5" id="KW-1185">Reference proteome</keyword>
<gene>
    <name evidence="4" type="ORF">ORQ98_15490</name>
</gene>
<dbReference type="InterPro" id="IPR051934">
    <property type="entry name" value="Phage_Tail_Fiber_Structural"/>
</dbReference>
<dbReference type="Pfam" id="PF12571">
    <property type="entry name" value="Phage_tail_fib"/>
    <property type="match status" value="1"/>
</dbReference>
<dbReference type="PANTHER" id="PTHR35191:SF1">
    <property type="entry name" value="PROPHAGE SIDE TAIL FIBER PROTEIN HOMOLOG STFQ-RELATED"/>
    <property type="match status" value="1"/>
</dbReference>
<dbReference type="Proteomes" id="UP001528823">
    <property type="component" value="Unassembled WGS sequence"/>
</dbReference>
<evidence type="ECO:0000259" key="3">
    <source>
        <dbReference type="Pfam" id="PF12571"/>
    </source>
</evidence>
<dbReference type="RefSeq" id="WP_274689705.1">
    <property type="nucleotide sequence ID" value="NZ_JAPMOU010000019.1"/>
</dbReference>
<dbReference type="SUPFAM" id="SSF88874">
    <property type="entry name" value="Receptor-binding domain of short tail fibre protein gp12"/>
    <property type="match status" value="1"/>
</dbReference>
<feature type="compositionally biased region" description="Low complexity" evidence="1">
    <location>
        <begin position="280"/>
        <end position="295"/>
    </location>
</feature>
<dbReference type="InterPro" id="IPR022225">
    <property type="entry name" value="Phage_tail_fibre_N"/>
</dbReference>
<feature type="region of interest" description="Disordered" evidence="1">
    <location>
        <begin position="264"/>
        <end position="310"/>
    </location>
</feature>